<evidence type="ECO:0000313" key="1">
    <source>
        <dbReference type="EMBL" id="CAG8669221.1"/>
    </source>
</evidence>
<feature type="non-terminal residue" evidence="1">
    <location>
        <position position="1"/>
    </location>
</feature>
<dbReference type="OrthoDB" id="2013972at2759"/>
<keyword evidence="2" id="KW-1185">Reference proteome</keyword>
<evidence type="ECO:0000313" key="2">
    <source>
        <dbReference type="Proteomes" id="UP000789831"/>
    </source>
</evidence>
<gene>
    <name evidence="1" type="ORF">AGERDE_LOCUS12180</name>
</gene>
<reference evidence="1" key="1">
    <citation type="submission" date="2021-06" db="EMBL/GenBank/DDBJ databases">
        <authorList>
            <person name="Kallberg Y."/>
            <person name="Tangrot J."/>
            <person name="Rosling A."/>
        </authorList>
    </citation>
    <scope>NUCLEOTIDE SEQUENCE</scope>
    <source>
        <strain evidence="1">MT106</strain>
    </source>
</reference>
<organism evidence="1 2">
    <name type="scientific">Ambispora gerdemannii</name>
    <dbReference type="NCBI Taxonomy" id="144530"/>
    <lineage>
        <taxon>Eukaryota</taxon>
        <taxon>Fungi</taxon>
        <taxon>Fungi incertae sedis</taxon>
        <taxon>Mucoromycota</taxon>
        <taxon>Glomeromycotina</taxon>
        <taxon>Glomeromycetes</taxon>
        <taxon>Archaeosporales</taxon>
        <taxon>Ambisporaceae</taxon>
        <taxon>Ambispora</taxon>
    </lineage>
</organism>
<dbReference type="Proteomes" id="UP000789831">
    <property type="component" value="Unassembled WGS sequence"/>
</dbReference>
<sequence length="41" mass="4655">SSFKCGANVLDGLPYKDAPFDFVHQKIIVAVLRKRNGKREH</sequence>
<name>A0A9N9HEG2_9GLOM</name>
<comment type="caution">
    <text evidence="1">The sequence shown here is derived from an EMBL/GenBank/DDBJ whole genome shotgun (WGS) entry which is preliminary data.</text>
</comment>
<protein>
    <submittedName>
        <fullName evidence="1">12310_t:CDS:1</fullName>
    </submittedName>
</protein>
<dbReference type="EMBL" id="CAJVPL010007352">
    <property type="protein sequence ID" value="CAG8669221.1"/>
    <property type="molecule type" value="Genomic_DNA"/>
</dbReference>
<dbReference type="AlphaFoldDB" id="A0A9N9HEG2"/>
<proteinExistence type="predicted"/>
<feature type="non-terminal residue" evidence="1">
    <location>
        <position position="41"/>
    </location>
</feature>
<accession>A0A9N9HEG2</accession>